<feature type="domain" description="Chalcone/stilbene synthase C-terminal" evidence="5">
    <location>
        <begin position="227"/>
        <end position="361"/>
    </location>
</feature>
<dbReference type="PANTHER" id="PTHR11877:SF46">
    <property type="entry name" value="TYPE III POLYKETIDE SYNTHASE A"/>
    <property type="match status" value="1"/>
</dbReference>
<accession>A0A521FKT4</accession>
<proteinExistence type="inferred from homology"/>
<evidence type="ECO:0000256" key="3">
    <source>
        <dbReference type="PIRSR" id="PIRSR000451-1"/>
    </source>
</evidence>
<dbReference type="CDD" id="cd00831">
    <property type="entry name" value="CHS_like"/>
    <property type="match status" value="1"/>
</dbReference>
<dbReference type="InterPro" id="IPR012328">
    <property type="entry name" value="Chalcone/stilbene_synt_C"/>
</dbReference>
<protein>
    <submittedName>
        <fullName evidence="6">Predicted naringenin-chalcone synthase</fullName>
    </submittedName>
</protein>
<dbReference type="EMBL" id="FXTP01000020">
    <property type="protein sequence ID" value="SMO96101.1"/>
    <property type="molecule type" value="Genomic_DNA"/>
</dbReference>
<feature type="domain" description="Chalcone/stilbene synthase N-terminal" evidence="4">
    <location>
        <begin position="7"/>
        <end position="213"/>
    </location>
</feature>
<evidence type="ECO:0000256" key="1">
    <source>
        <dbReference type="ARBA" id="ARBA00005531"/>
    </source>
</evidence>
<gene>
    <name evidence="6" type="ORF">SAMN06265219_12017</name>
</gene>
<keyword evidence="2" id="KW-0808">Transferase</keyword>
<dbReference type="RefSeq" id="WP_142456172.1">
    <property type="nucleotide sequence ID" value="NZ_FXTP01000020.1"/>
</dbReference>
<dbReference type="Proteomes" id="UP000317557">
    <property type="component" value="Unassembled WGS sequence"/>
</dbReference>
<evidence type="ECO:0000259" key="5">
    <source>
        <dbReference type="Pfam" id="PF02797"/>
    </source>
</evidence>
<dbReference type="PIRSF" id="PIRSF000451">
    <property type="entry name" value="PKS_III"/>
    <property type="match status" value="1"/>
</dbReference>
<dbReference type="OrthoDB" id="9786288at2"/>
<dbReference type="GO" id="GO:0030639">
    <property type="term" value="P:polyketide biosynthetic process"/>
    <property type="evidence" value="ECO:0007669"/>
    <property type="project" value="TreeGrafter"/>
</dbReference>
<evidence type="ECO:0000259" key="4">
    <source>
        <dbReference type="Pfam" id="PF00195"/>
    </source>
</evidence>
<evidence type="ECO:0000313" key="6">
    <source>
        <dbReference type="EMBL" id="SMO96101.1"/>
    </source>
</evidence>
<dbReference type="InterPro" id="IPR016039">
    <property type="entry name" value="Thiolase-like"/>
</dbReference>
<dbReference type="InterPro" id="IPR011141">
    <property type="entry name" value="Polyketide_synthase_type-III"/>
</dbReference>
<dbReference type="Pfam" id="PF02797">
    <property type="entry name" value="Chal_sti_synt_C"/>
    <property type="match status" value="1"/>
</dbReference>
<keyword evidence="7" id="KW-1185">Reference proteome</keyword>
<name>A0A521FKT4_9BACT</name>
<evidence type="ECO:0000313" key="7">
    <source>
        <dbReference type="Proteomes" id="UP000317557"/>
    </source>
</evidence>
<evidence type="ECO:0000256" key="2">
    <source>
        <dbReference type="ARBA" id="ARBA00022679"/>
    </source>
</evidence>
<dbReference type="Gene3D" id="3.40.47.10">
    <property type="match status" value="2"/>
</dbReference>
<dbReference type="InterPro" id="IPR001099">
    <property type="entry name" value="Chalcone/stilbene_synt_N"/>
</dbReference>
<dbReference type="PANTHER" id="PTHR11877">
    <property type="entry name" value="HYDROXYMETHYLGLUTARYL-COA SYNTHASE"/>
    <property type="match status" value="1"/>
</dbReference>
<feature type="active site" description="Acyl-thioester intermediate" evidence="3">
    <location>
        <position position="153"/>
    </location>
</feature>
<comment type="similarity">
    <text evidence="1">Belongs to the thiolase-like superfamily. Chalcone/stilbene synthases family.</text>
</comment>
<dbReference type="GO" id="GO:0016747">
    <property type="term" value="F:acyltransferase activity, transferring groups other than amino-acyl groups"/>
    <property type="evidence" value="ECO:0007669"/>
    <property type="project" value="InterPro"/>
</dbReference>
<reference evidence="6 7" key="1">
    <citation type="submission" date="2017-05" db="EMBL/GenBank/DDBJ databases">
        <authorList>
            <person name="Varghese N."/>
            <person name="Submissions S."/>
        </authorList>
    </citation>
    <scope>NUCLEOTIDE SEQUENCE [LARGE SCALE GENOMIC DNA]</scope>
    <source>
        <strain evidence="6 7">DSM 21985</strain>
    </source>
</reference>
<organism evidence="6 7">
    <name type="scientific">Gracilimonas mengyeensis</name>
    <dbReference type="NCBI Taxonomy" id="1302730"/>
    <lineage>
        <taxon>Bacteria</taxon>
        <taxon>Pseudomonadati</taxon>
        <taxon>Balneolota</taxon>
        <taxon>Balneolia</taxon>
        <taxon>Balneolales</taxon>
        <taxon>Balneolaceae</taxon>
        <taxon>Gracilimonas</taxon>
    </lineage>
</organism>
<dbReference type="FunFam" id="3.40.47.10:FF:000014">
    <property type="entry name" value="Chalcone synthase 1"/>
    <property type="match status" value="1"/>
</dbReference>
<sequence>MPVYIHDIATAVPPHASRQQHIREVMKQHVSTDRKSEAIIHRIYSQSGIETRHSVIEDFVDNHHGSLFFNGEAKENPGTSARNKVYEQESKKLFIEVGQKLLEGRTSFSKEDITHVITVSCTGFYAPGPDYELVKSLGLSPSTQRFHVGFMGCYGAFPAMKMAQSFCTADPDAVVLLVSAELCTLHFQFNNDIDHLLSGSVFADGAAGLLVSAQSPQKQALEFQHFASSLVPDAEKDMAWTIGDTGFNMVLSSYVPDIIQKNMQPVLEPLFQQLQLSKDDIDHWALHPGGRAILDKIEQTMELQPDQLKASRQVLSRYGNMSSATILFVLKTMMDAGLSPNQQILSMAFGPGLTIESGLLRVHQPEENK</sequence>
<dbReference type="SUPFAM" id="SSF53901">
    <property type="entry name" value="Thiolase-like"/>
    <property type="match status" value="1"/>
</dbReference>
<dbReference type="Pfam" id="PF00195">
    <property type="entry name" value="Chal_sti_synt_N"/>
    <property type="match status" value="1"/>
</dbReference>
<dbReference type="AlphaFoldDB" id="A0A521FKT4"/>